<dbReference type="GO" id="GO:0008610">
    <property type="term" value="P:lipid biosynthetic process"/>
    <property type="evidence" value="ECO:0007669"/>
    <property type="project" value="InterPro"/>
</dbReference>
<dbReference type="PANTHER" id="PTHR21624">
    <property type="entry name" value="STEROL DESATURASE-RELATED PROTEIN"/>
    <property type="match status" value="1"/>
</dbReference>
<keyword evidence="3" id="KW-1133">Transmembrane helix</keyword>
<dbReference type="Proteomes" id="UP000717981">
    <property type="component" value="Unassembled WGS sequence"/>
</dbReference>
<gene>
    <name evidence="9" type="ORF">CR938_10665</name>
</gene>
<dbReference type="AlphaFoldDB" id="A0A921NZP6"/>
<evidence type="ECO:0000313" key="10">
    <source>
        <dbReference type="Proteomes" id="UP000717981"/>
    </source>
</evidence>
<dbReference type="PANTHER" id="PTHR21624:SF1">
    <property type="entry name" value="ALKYLGLYCEROL MONOOXYGENASE"/>
    <property type="match status" value="1"/>
</dbReference>
<keyword evidence="6" id="KW-0472">Membrane</keyword>
<dbReference type="GO" id="GO:0016020">
    <property type="term" value="C:membrane"/>
    <property type="evidence" value="ECO:0007669"/>
    <property type="project" value="GOC"/>
</dbReference>
<evidence type="ECO:0000256" key="7">
    <source>
        <dbReference type="SAM" id="MobiDB-lite"/>
    </source>
</evidence>
<dbReference type="InterPro" id="IPR051689">
    <property type="entry name" value="Sterol_desaturase/TMEM195"/>
</dbReference>
<comment type="caution">
    <text evidence="9">The sequence shown here is derived from an EMBL/GenBank/DDBJ whole genome shotgun (WGS) entry which is preliminary data.</text>
</comment>
<keyword evidence="4" id="KW-0560">Oxidoreductase</keyword>
<keyword evidence="10" id="KW-1185">Reference proteome</keyword>
<proteinExistence type="predicted"/>
<organism evidence="9 10">
    <name type="scientific">Pseudoxanthomonas taiwanensis</name>
    <dbReference type="NCBI Taxonomy" id="176598"/>
    <lineage>
        <taxon>Bacteria</taxon>
        <taxon>Pseudomonadati</taxon>
        <taxon>Pseudomonadota</taxon>
        <taxon>Gammaproteobacteria</taxon>
        <taxon>Lysobacterales</taxon>
        <taxon>Lysobacteraceae</taxon>
        <taxon>Pseudoxanthomonas</taxon>
    </lineage>
</organism>
<keyword evidence="2" id="KW-0812">Transmembrane</keyword>
<dbReference type="EMBL" id="PDWK01000055">
    <property type="protein sequence ID" value="KAF1688298.1"/>
    <property type="molecule type" value="Genomic_DNA"/>
</dbReference>
<dbReference type="InterPro" id="IPR006694">
    <property type="entry name" value="Fatty_acid_hydroxylase"/>
</dbReference>
<feature type="compositionally biased region" description="Basic and acidic residues" evidence="7">
    <location>
        <begin position="180"/>
        <end position="189"/>
    </location>
</feature>
<evidence type="ECO:0000256" key="4">
    <source>
        <dbReference type="ARBA" id="ARBA00023002"/>
    </source>
</evidence>
<name>A0A921NZP6_9GAMM</name>
<dbReference type="OrthoDB" id="9770329at2"/>
<evidence type="ECO:0000313" key="9">
    <source>
        <dbReference type="EMBL" id="KAF1688298.1"/>
    </source>
</evidence>
<comment type="subcellular location">
    <subcellularLocation>
        <location evidence="1">Endomembrane system</location>
        <topology evidence="1">Multi-pass membrane protein</topology>
    </subcellularLocation>
</comment>
<dbReference type="GO" id="GO:0012505">
    <property type="term" value="C:endomembrane system"/>
    <property type="evidence" value="ECO:0007669"/>
    <property type="project" value="UniProtKB-SubCell"/>
</dbReference>
<evidence type="ECO:0000256" key="3">
    <source>
        <dbReference type="ARBA" id="ARBA00022989"/>
    </source>
</evidence>
<feature type="domain" description="Fatty acid hydroxylase" evidence="8">
    <location>
        <begin position="6"/>
        <end position="87"/>
    </location>
</feature>
<reference evidence="9" key="1">
    <citation type="submission" date="2017-10" db="EMBL/GenBank/DDBJ databases">
        <title>Whole genome sequencing of members of genus Pseudoxanthomonas.</title>
        <authorList>
            <person name="Kumar S."/>
            <person name="Bansal K."/>
            <person name="Kaur A."/>
            <person name="Patil P."/>
            <person name="Sharma S."/>
            <person name="Patil P.B."/>
        </authorList>
    </citation>
    <scope>NUCLEOTIDE SEQUENCE</scope>
    <source>
        <strain evidence="9">DSM 22914</strain>
    </source>
</reference>
<accession>A0A921NZP6</accession>
<evidence type="ECO:0000256" key="5">
    <source>
        <dbReference type="ARBA" id="ARBA00023098"/>
    </source>
</evidence>
<evidence type="ECO:0000256" key="6">
    <source>
        <dbReference type="ARBA" id="ARBA00023136"/>
    </source>
</evidence>
<protein>
    <recommendedName>
        <fullName evidence="8">Fatty acid hydroxylase domain-containing protein</fullName>
    </recommendedName>
</protein>
<feature type="region of interest" description="Disordered" evidence="7">
    <location>
        <begin position="161"/>
        <end position="189"/>
    </location>
</feature>
<evidence type="ECO:0000256" key="1">
    <source>
        <dbReference type="ARBA" id="ARBA00004127"/>
    </source>
</evidence>
<dbReference type="GO" id="GO:0005506">
    <property type="term" value="F:iron ion binding"/>
    <property type="evidence" value="ECO:0007669"/>
    <property type="project" value="InterPro"/>
</dbReference>
<evidence type="ECO:0000256" key="2">
    <source>
        <dbReference type="ARBA" id="ARBA00022692"/>
    </source>
</evidence>
<keyword evidence="5" id="KW-0443">Lipid metabolism</keyword>
<dbReference type="GO" id="GO:0006643">
    <property type="term" value="P:membrane lipid metabolic process"/>
    <property type="evidence" value="ECO:0007669"/>
    <property type="project" value="TreeGrafter"/>
</dbReference>
<dbReference type="Pfam" id="PF04116">
    <property type="entry name" value="FA_hydroxylase"/>
    <property type="match status" value="1"/>
</dbReference>
<sequence length="189" mass="20671">MPVTGAALFFAPLVLLGFPVPYVLAALGLNLFFQFWLHTELIGRLPGWVEYVFNTPTHHRIHHASNPEYLDCNYGGMLIVFDRLFGSFRAGVSGVPPRYGLTDPVRGHNPLRVEFHAWIGMFAALRRAHGPGAVLRVLFGPPGAVCPMPVRHIAVTRTTQTPVQRPAGVMGAGATAEQDGGGREWPRPD</sequence>
<evidence type="ECO:0000259" key="8">
    <source>
        <dbReference type="Pfam" id="PF04116"/>
    </source>
</evidence>
<dbReference type="GO" id="GO:0050479">
    <property type="term" value="F:glyceryl-ether monooxygenase activity"/>
    <property type="evidence" value="ECO:0007669"/>
    <property type="project" value="TreeGrafter"/>
</dbReference>